<protein>
    <submittedName>
        <fullName evidence="4">Uncharacterized protein</fullName>
    </submittedName>
</protein>
<dbReference type="OrthoDB" id="2127491at2759"/>
<dbReference type="InterPro" id="IPR036770">
    <property type="entry name" value="Ankyrin_rpt-contain_sf"/>
</dbReference>
<dbReference type="STRING" id="246404.A0A507EZ12"/>
<feature type="compositionally biased region" description="Polar residues" evidence="3">
    <location>
        <begin position="1053"/>
        <end position="1067"/>
    </location>
</feature>
<dbReference type="Gene3D" id="1.25.40.20">
    <property type="entry name" value="Ankyrin repeat-containing domain"/>
    <property type="match status" value="3"/>
</dbReference>
<dbReference type="InterPro" id="IPR002110">
    <property type="entry name" value="Ankyrin_rpt"/>
</dbReference>
<evidence type="ECO:0000256" key="1">
    <source>
        <dbReference type="ARBA" id="ARBA00022737"/>
    </source>
</evidence>
<dbReference type="Proteomes" id="UP000320333">
    <property type="component" value="Unassembled WGS sequence"/>
</dbReference>
<comment type="caution">
    <text evidence="4">The sequence shown here is derived from an EMBL/GenBank/DDBJ whole genome shotgun (WGS) entry which is preliminary data.</text>
</comment>
<dbReference type="PANTHER" id="PTHR24198:SF165">
    <property type="entry name" value="ANKYRIN REPEAT-CONTAINING PROTEIN-RELATED"/>
    <property type="match status" value="1"/>
</dbReference>
<keyword evidence="1" id="KW-0677">Repeat</keyword>
<sequence length="1169" mass="131207">MKRVTTTTVVTTTTTTTSRTSASGLVRTVQVRRRVTRAIALKDEQDAQDQLCCSAPESPPQLRIDSIPAIEEPITQDRDPAAANATLDLPNEPVRITSPFLQAASFQFNFTSPVLHAESMFVQRRSKSIADLPLLITERILGFIDPDKLLNGNLMRFAFTMPFNFRFWIFNQSFARKHVALHQHRYVRRFPLGTDLTPTSKTAEWRDLPSAYKVAVSMYYALPYSWTLGADDPEMGTRLLTDEHQIYTHAFCLGCHHGRTSLVKEVLNGDDRIGDYFYQKGILLAATSNSIAVVRSILEFHARISADERVANGNQFPEGAFVVTLANSVMDISCDKDFYGICEVVYDVLPELVHTAAFKKHMILSAEKDSSGVLAHLLHLGKPFPEALIAASKHGATSTTQLLLTHDVEVSFDNQNAVRTAAKNNSAATLSILLADPRVDPSVCDSDAIRSAAMCGFHKVVNILLEEERILEADKDIAALHLVLAYALPAPDPAPSSRLPTLMEEIVTSSAATRVSELSQERVRHALKHLIKDARFSRRAVPTCVAMDLAQIFNILLEIPKCVKQSSVQYAMLMAVEHNNPVLFNALLKQTKIDPSFESNRVLLHACSINTEKLAERLLENPRTSPADKDPIALRKLMEERNALIVQMLLQDGRCDPGARDHKALFECINGRNARAFELLLKDESDRVHPSKHVETLYVRIIQFNTPEILEALLKDGRACPTTAHLAKAVANRNSIIVKLLLEDKRAIPNASMLEKAIDLKEYGIAEWLKKDGRVDPDDSQIGDIIYRACLNSNEKVIKLLLEDDWLTPEHKHFPNLARFVRFDNIINFLLQDSRISPLVIRDTFRAAIRENAITTFKRLLEDSRCDPGESHTLATAIRNNRTVMFELLLKDPRVDPSVADNLALMLAVEEERPVILEMLLKDPRTDPCVDSNYLLETAYEKGHTKMIQILLRDGRVDPVVGNVRLSLVNDLVIETILDSTLEPKSKDDESRRKAPYRYRRRSIEGDAEDKDEDEENEEDEEEEEENEEEDEEDENVEDEAEEDRPEDHQADNQETAAQDNAATQDITPKITLEDIQAFSALTALPEPTSDVEEIYEATKPGPPSIIFSFDQAATEENSPSSSFQFKSTSTFNIGTASVDLTAKRTPSNDRRMKKTVSNDRRIRAPGRK</sequence>
<evidence type="ECO:0000313" key="4">
    <source>
        <dbReference type="EMBL" id="TPX68655.1"/>
    </source>
</evidence>
<dbReference type="SUPFAM" id="SSF48403">
    <property type="entry name" value="Ankyrin repeat"/>
    <property type="match status" value="2"/>
</dbReference>
<name>A0A507EZ12_9FUNG</name>
<feature type="region of interest" description="Disordered" evidence="3">
    <location>
        <begin position="983"/>
        <end position="1069"/>
    </location>
</feature>
<feature type="region of interest" description="Disordered" evidence="3">
    <location>
        <begin position="1143"/>
        <end position="1169"/>
    </location>
</feature>
<evidence type="ECO:0000256" key="3">
    <source>
        <dbReference type="SAM" id="MobiDB-lite"/>
    </source>
</evidence>
<dbReference type="PANTHER" id="PTHR24198">
    <property type="entry name" value="ANKYRIN REPEAT AND PROTEIN KINASE DOMAIN-CONTAINING PROTEIN"/>
    <property type="match status" value="1"/>
</dbReference>
<keyword evidence="2" id="KW-0040">ANK repeat</keyword>
<feature type="compositionally biased region" description="Basic and acidic residues" evidence="3">
    <location>
        <begin position="983"/>
        <end position="993"/>
    </location>
</feature>
<feature type="compositionally biased region" description="Acidic residues" evidence="3">
    <location>
        <begin position="1006"/>
        <end position="1045"/>
    </location>
</feature>
<gene>
    <name evidence="4" type="ORF">CcCBS67573_g07096</name>
</gene>
<organism evidence="4 5">
    <name type="scientific">Chytriomyces confervae</name>
    <dbReference type="NCBI Taxonomy" id="246404"/>
    <lineage>
        <taxon>Eukaryota</taxon>
        <taxon>Fungi</taxon>
        <taxon>Fungi incertae sedis</taxon>
        <taxon>Chytridiomycota</taxon>
        <taxon>Chytridiomycota incertae sedis</taxon>
        <taxon>Chytridiomycetes</taxon>
        <taxon>Chytridiales</taxon>
        <taxon>Chytriomycetaceae</taxon>
        <taxon>Chytriomyces</taxon>
    </lineage>
</organism>
<feature type="compositionally biased region" description="Basic and acidic residues" evidence="3">
    <location>
        <begin position="1147"/>
        <end position="1163"/>
    </location>
</feature>
<keyword evidence="5" id="KW-1185">Reference proteome</keyword>
<evidence type="ECO:0000313" key="5">
    <source>
        <dbReference type="Proteomes" id="UP000320333"/>
    </source>
</evidence>
<accession>A0A507EZ12</accession>
<evidence type="ECO:0000256" key="2">
    <source>
        <dbReference type="ARBA" id="ARBA00023043"/>
    </source>
</evidence>
<reference evidence="4 5" key="1">
    <citation type="journal article" date="2019" name="Sci. Rep.">
        <title>Comparative genomics of chytrid fungi reveal insights into the obligate biotrophic and pathogenic lifestyle of Synchytrium endobioticum.</title>
        <authorList>
            <person name="van de Vossenberg B.T.L.H."/>
            <person name="Warris S."/>
            <person name="Nguyen H.D.T."/>
            <person name="van Gent-Pelzer M.P.E."/>
            <person name="Joly D.L."/>
            <person name="van de Geest H.C."/>
            <person name="Bonants P.J.M."/>
            <person name="Smith D.S."/>
            <person name="Levesque C.A."/>
            <person name="van der Lee T.A.J."/>
        </authorList>
    </citation>
    <scope>NUCLEOTIDE SEQUENCE [LARGE SCALE GENOMIC DNA]</scope>
    <source>
        <strain evidence="4 5">CBS 675.73</strain>
    </source>
</reference>
<dbReference type="EMBL" id="QEAP01000345">
    <property type="protein sequence ID" value="TPX68655.1"/>
    <property type="molecule type" value="Genomic_DNA"/>
</dbReference>
<dbReference type="AlphaFoldDB" id="A0A507EZ12"/>
<dbReference type="SMART" id="SM00248">
    <property type="entry name" value="ANK"/>
    <property type="match status" value="8"/>
</dbReference>
<proteinExistence type="predicted"/>